<dbReference type="PANTHER" id="PTHR46847">
    <property type="entry name" value="D-ALLOSE-BINDING PERIPLASMIC PROTEIN-RELATED"/>
    <property type="match status" value="1"/>
</dbReference>
<dbReference type="RefSeq" id="WP_078699746.1">
    <property type="nucleotide sequence ID" value="NZ_LT796768.1"/>
</dbReference>
<dbReference type="EMBL" id="LT796768">
    <property type="protein sequence ID" value="SKB07442.1"/>
    <property type="molecule type" value="Genomic_DNA"/>
</dbReference>
<evidence type="ECO:0000256" key="1">
    <source>
        <dbReference type="ARBA" id="ARBA00004196"/>
    </source>
</evidence>
<evidence type="ECO:0000313" key="7">
    <source>
        <dbReference type="Proteomes" id="UP000191040"/>
    </source>
</evidence>
<dbReference type="PANTHER" id="PTHR46847:SF1">
    <property type="entry name" value="D-ALLOSE-BINDING PERIPLASMIC PROTEIN-RELATED"/>
    <property type="match status" value="1"/>
</dbReference>
<dbReference type="CDD" id="cd01536">
    <property type="entry name" value="PBP1_ABC_sugar_binding-like"/>
    <property type="match status" value="1"/>
</dbReference>
<dbReference type="InterPro" id="IPR028082">
    <property type="entry name" value="Peripla_BP_I"/>
</dbReference>
<protein>
    <submittedName>
        <fullName evidence="6">Ribose transport system substrate-binding protein</fullName>
    </submittedName>
</protein>
<feature type="signal peptide" evidence="4">
    <location>
        <begin position="1"/>
        <end position="19"/>
    </location>
</feature>
<dbReference type="AlphaFoldDB" id="A0A1T4Z098"/>
<dbReference type="PROSITE" id="PS51257">
    <property type="entry name" value="PROKAR_LIPOPROTEIN"/>
    <property type="match status" value="1"/>
</dbReference>
<comment type="similarity">
    <text evidence="2">Belongs to the bacterial solute-binding protein 2 family.</text>
</comment>
<name>A0A1T4Z098_9ACTN</name>
<evidence type="ECO:0000256" key="4">
    <source>
        <dbReference type="SAM" id="SignalP"/>
    </source>
</evidence>
<gene>
    <name evidence="6" type="ORF">SAMN06295964_1694</name>
</gene>
<evidence type="ECO:0000256" key="3">
    <source>
        <dbReference type="ARBA" id="ARBA00022729"/>
    </source>
</evidence>
<dbReference type="GO" id="GO:0030246">
    <property type="term" value="F:carbohydrate binding"/>
    <property type="evidence" value="ECO:0007669"/>
    <property type="project" value="UniProtKB-ARBA"/>
</dbReference>
<feature type="chain" id="PRO_5012549644" evidence="4">
    <location>
        <begin position="20"/>
        <end position="321"/>
    </location>
</feature>
<dbReference type="GO" id="GO:0030313">
    <property type="term" value="C:cell envelope"/>
    <property type="evidence" value="ECO:0007669"/>
    <property type="project" value="UniProtKB-SubCell"/>
</dbReference>
<accession>A0A1T4Z098</accession>
<dbReference type="OrthoDB" id="9769193at2"/>
<keyword evidence="3 4" id="KW-0732">Signal</keyword>
<dbReference type="Proteomes" id="UP000191040">
    <property type="component" value="Chromosome I"/>
</dbReference>
<dbReference type="SUPFAM" id="SSF53822">
    <property type="entry name" value="Periplasmic binding protein-like I"/>
    <property type="match status" value="1"/>
</dbReference>
<evidence type="ECO:0000313" key="6">
    <source>
        <dbReference type="EMBL" id="SKB07442.1"/>
    </source>
</evidence>
<dbReference type="STRING" id="1736691.SAMN06295964_1694"/>
<feature type="domain" description="Periplasmic binding protein" evidence="5">
    <location>
        <begin position="51"/>
        <end position="287"/>
    </location>
</feature>
<comment type="subcellular location">
    <subcellularLocation>
        <location evidence="1">Cell envelope</location>
    </subcellularLocation>
</comment>
<evidence type="ECO:0000259" key="5">
    <source>
        <dbReference type="Pfam" id="PF13407"/>
    </source>
</evidence>
<reference evidence="7" key="1">
    <citation type="submission" date="2017-02" db="EMBL/GenBank/DDBJ databases">
        <authorList>
            <person name="Varghese N."/>
            <person name="Submissions S."/>
        </authorList>
    </citation>
    <scope>NUCLEOTIDE SEQUENCE [LARGE SCALE GENOMIC DNA]</scope>
    <source>
        <strain evidence="7">9H-4</strain>
    </source>
</reference>
<proteinExistence type="inferred from homology"/>
<sequence length="321" mass="33107">MNFRRVALGTTLAFTLATAAACGGSSSGSDGGDDAFSVGIVRFAPSEVTTEAVINKYTEMAEDEGWEVTTANPDGAVDKAIGAMQDFVQKDVDMIIVSVIESKSLTAGLKSAEAAGIPVASIAGGGADGVTFDLVVSPGVEVPEAMVENMGGKGRVLALGYKPGLPCQLREDAFNETVEGTDITVDRQEVLIPGQLESGQKFATTWLAKNPKGSEPLAIWACFDDPAMGSIVAAKQSGRDDVKIYGYDGTPPALKALKDGQLAATAAPDTTGAAQMLFDATPDVIEGGPGAEPKTEEIPFPIITPETLDEYLAENPGADAS</sequence>
<dbReference type="Pfam" id="PF13407">
    <property type="entry name" value="Peripla_BP_4"/>
    <property type="match status" value="1"/>
</dbReference>
<dbReference type="InterPro" id="IPR025997">
    <property type="entry name" value="SBP_2_dom"/>
</dbReference>
<organism evidence="6 7">
    <name type="scientific">Aeromicrobium choanae</name>
    <dbReference type="NCBI Taxonomy" id="1736691"/>
    <lineage>
        <taxon>Bacteria</taxon>
        <taxon>Bacillati</taxon>
        <taxon>Actinomycetota</taxon>
        <taxon>Actinomycetes</taxon>
        <taxon>Propionibacteriales</taxon>
        <taxon>Nocardioidaceae</taxon>
        <taxon>Aeromicrobium</taxon>
    </lineage>
</organism>
<dbReference type="Gene3D" id="3.40.50.2300">
    <property type="match status" value="2"/>
</dbReference>
<evidence type="ECO:0000256" key="2">
    <source>
        <dbReference type="ARBA" id="ARBA00007639"/>
    </source>
</evidence>
<keyword evidence="7" id="KW-1185">Reference proteome</keyword>